<proteinExistence type="predicted"/>
<evidence type="ECO:0000256" key="3">
    <source>
        <dbReference type="ARBA" id="ARBA00023004"/>
    </source>
</evidence>
<comment type="caution">
    <text evidence="5">The sequence shown here is derived from an EMBL/GenBank/DDBJ whole genome shotgun (WGS) entry which is preliminary data.</text>
</comment>
<dbReference type="EMBL" id="JBIRRB010000011">
    <property type="protein sequence ID" value="MFI0914209.1"/>
    <property type="molecule type" value="Genomic_DNA"/>
</dbReference>
<feature type="domain" description="JmjC" evidence="4">
    <location>
        <begin position="82"/>
        <end position="239"/>
    </location>
</feature>
<organism evidence="5 6">
    <name type="scientific">Streptomyces abikoensis</name>
    <dbReference type="NCBI Taxonomy" id="97398"/>
    <lineage>
        <taxon>Bacteria</taxon>
        <taxon>Bacillati</taxon>
        <taxon>Actinomycetota</taxon>
        <taxon>Actinomycetes</taxon>
        <taxon>Kitasatosporales</taxon>
        <taxon>Streptomycetaceae</taxon>
        <taxon>Streptomyces</taxon>
    </lineage>
</organism>
<dbReference type="Pfam" id="PF08007">
    <property type="entry name" value="JmjC_2"/>
    <property type="match status" value="1"/>
</dbReference>
<dbReference type="SMART" id="SM00558">
    <property type="entry name" value="JmjC"/>
    <property type="match status" value="1"/>
</dbReference>
<gene>
    <name evidence="5" type="ORF">ACH4TF_27705</name>
</gene>
<evidence type="ECO:0000259" key="4">
    <source>
        <dbReference type="PROSITE" id="PS51184"/>
    </source>
</evidence>
<keyword evidence="6" id="KW-1185">Reference proteome</keyword>
<dbReference type="PROSITE" id="PS51184">
    <property type="entry name" value="JMJC"/>
    <property type="match status" value="1"/>
</dbReference>
<dbReference type="EC" id="1.14.11.47" evidence="5"/>
<dbReference type="PANTHER" id="PTHR13096">
    <property type="entry name" value="MINA53 MYC INDUCED NUCLEAR ANTIGEN"/>
    <property type="match status" value="1"/>
</dbReference>
<keyword evidence="2" id="KW-0479">Metal-binding</keyword>
<dbReference type="Gene3D" id="2.60.120.650">
    <property type="entry name" value="Cupin"/>
    <property type="match status" value="1"/>
</dbReference>
<dbReference type="InterPro" id="IPR039994">
    <property type="entry name" value="NO66-like"/>
</dbReference>
<dbReference type="SUPFAM" id="SSF51197">
    <property type="entry name" value="Clavaminate synthase-like"/>
    <property type="match status" value="1"/>
</dbReference>
<keyword evidence="5" id="KW-0560">Oxidoreductase</keyword>
<dbReference type="RefSeq" id="WP_397614225.1">
    <property type="nucleotide sequence ID" value="NZ_JBIRRB010000011.1"/>
</dbReference>
<sequence length="390" mass="43311">MSSACIAERLGEGFLAQALHRDYRYVPDALDVRGLMTWDDLDGILATHRLESPRLRLSRDGQTLALRDYTEPVTTRRHTVWHRLHPAQLHARLAEGASLTLDSIDELHRPLAHVAEDLERAFRTRLQANLYASWTAVEGFGTHWDDHDVVVLQLDGAKRWRIYGPTRSYPLDRDTEEPVPPTSEPIADLVLRPGDLLYVPRGWWHAVSADQGTRSLHVTYGLQPHTPTNLIAWIGEKLLAHEEFRADLPRLAPPGEQAAFLARIRKLLDEQFDDPHLLTRYTADRDAQALGRMSPSLPYLTEVPAIPGVRVWMTTARAVLTVTEDAVRLAAGGTVYEFAPAAGPALRALVNGGVHTLDELARTAQVEVADIASLVQELVTGQVAAVGEPL</sequence>
<dbReference type="Proteomes" id="UP001611162">
    <property type="component" value="Unassembled WGS sequence"/>
</dbReference>
<reference evidence="5 6" key="1">
    <citation type="submission" date="2024-10" db="EMBL/GenBank/DDBJ databases">
        <title>The Natural Products Discovery Center: Release of the First 8490 Sequenced Strains for Exploring Actinobacteria Biosynthetic Diversity.</title>
        <authorList>
            <person name="Kalkreuter E."/>
            <person name="Kautsar S.A."/>
            <person name="Yang D."/>
            <person name="Bader C.D."/>
            <person name="Teijaro C.N."/>
            <person name="Fluegel L."/>
            <person name="Davis C.M."/>
            <person name="Simpson J.R."/>
            <person name="Lauterbach L."/>
            <person name="Steele A.D."/>
            <person name="Gui C."/>
            <person name="Meng S."/>
            <person name="Li G."/>
            <person name="Viehrig K."/>
            <person name="Ye F."/>
            <person name="Su P."/>
            <person name="Kiefer A.F."/>
            <person name="Nichols A."/>
            <person name="Cepeda A.J."/>
            <person name="Yan W."/>
            <person name="Fan B."/>
            <person name="Jiang Y."/>
            <person name="Adhikari A."/>
            <person name="Zheng C.-J."/>
            <person name="Schuster L."/>
            <person name="Cowan T.M."/>
            <person name="Smanski M.J."/>
            <person name="Chevrette M.G."/>
            <person name="De Carvalho L.P.S."/>
            <person name="Shen B."/>
        </authorList>
    </citation>
    <scope>NUCLEOTIDE SEQUENCE [LARGE SCALE GENOMIC DNA]</scope>
    <source>
        <strain evidence="5 6">NPDC020979</strain>
    </source>
</reference>
<evidence type="ECO:0000313" key="6">
    <source>
        <dbReference type="Proteomes" id="UP001611162"/>
    </source>
</evidence>
<comment type="cofactor">
    <cofactor evidence="1">
        <name>Fe(2+)</name>
        <dbReference type="ChEBI" id="CHEBI:29033"/>
    </cofactor>
</comment>
<protein>
    <submittedName>
        <fullName evidence="5">Cupin domain-containing protein</fullName>
        <ecNumber evidence="5">1.14.11.47</ecNumber>
    </submittedName>
</protein>
<dbReference type="GO" id="GO:0016491">
    <property type="term" value="F:oxidoreductase activity"/>
    <property type="evidence" value="ECO:0007669"/>
    <property type="project" value="UniProtKB-KW"/>
</dbReference>
<dbReference type="InterPro" id="IPR003347">
    <property type="entry name" value="JmjC_dom"/>
</dbReference>
<evidence type="ECO:0000313" key="5">
    <source>
        <dbReference type="EMBL" id="MFI0914209.1"/>
    </source>
</evidence>
<evidence type="ECO:0000256" key="1">
    <source>
        <dbReference type="ARBA" id="ARBA00001954"/>
    </source>
</evidence>
<evidence type="ECO:0000256" key="2">
    <source>
        <dbReference type="ARBA" id="ARBA00022723"/>
    </source>
</evidence>
<name>A0ABW7T9M5_9ACTN</name>
<accession>A0ABW7T9M5</accession>
<keyword evidence="3" id="KW-0408">Iron</keyword>
<dbReference type="PANTHER" id="PTHR13096:SF8">
    <property type="entry name" value="RIBOSOMAL OXYGENASE 1"/>
    <property type="match status" value="1"/>
</dbReference>